<evidence type="ECO:0008006" key="4">
    <source>
        <dbReference type="Google" id="ProtNLM"/>
    </source>
</evidence>
<dbReference type="KEGG" id="gtt:GUITHDRAFT_100301"/>
<dbReference type="EnsemblProtists" id="EKX54051">
    <property type="protein sequence ID" value="EKX54051"/>
    <property type="gene ID" value="GUITHDRAFT_100301"/>
</dbReference>
<dbReference type="PaxDb" id="55529-EKX54051"/>
<sequence>MSAGCSSLAEGSLLLLEHVNLNVASSSHARSFYIRGLGCCEDPFRAAKCKSLHCNVGAHCQFHTAGPEHESYIAEEGSQIWRGHLVLVYKTNKEVIQAANRLRDLASTDLKGTAMTVEDEDGVLRVTCPFGNKFILREATRHEAEGLDEKNGRRKGSEGSEPLGIASVVLPCPDGAAKEVADFYKSYLNMKTRVEGRKAIIEGGLAGCQTMEYHETQEMPAYTGDHMCMYISDFESVFNKCLDAGLVWVNPRFVHLDETRSWEDALKYKQFRFKSILGQDGRVIMEQEHEVRMVEHPSFPLGTCAEKP</sequence>
<dbReference type="OMA" id="VTCPWGN"/>
<dbReference type="Proteomes" id="UP000011087">
    <property type="component" value="Unassembled WGS sequence"/>
</dbReference>
<dbReference type="AlphaFoldDB" id="L1JZM5"/>
<dbReference type="OrthoDB" id="410751at2759"/>
<evidence type="ECO:0000313" key="3">
    <source>
        <dbReference type="Proteomes" id="UP000011087"/>
    </source>
</evidence>
<dbReference type="RefSeq" id="XP_005841031.1">
    <property type="nucleotide sequence ID" value="XM_005840974.1"/>
</dbReference>
<dbReference type="EMBL" id="JH992968">
    <property type="protein sequence ID" value="EKX54051.1"/>
    <property type="molecule type" value="Genomic_DNA"/>
</dbReference>
<reference evidence="2" key="3">
    <citation type="submission" date="2016-03" db="UniProtKB">
        <authorList>
            <consortium name="EnsemblProtists"/>
        </authorList>
    </citation>
    <scope>IDENTIFICATION</scope>
</reference>
<evidence type="ECO:0000313" key="1">
    <source>
        <dbReference type="EMBL" id="EKX54051.1"/>
    </source>
</evidence>
<dbReference type="SUPFAM" id="SSF54593">
    <property type="entry name" value="Glyoxalase/Bleomycin resistance protein/Dihydroxybiphenyl dioxygenase"/>
    <property type="match status" value="2"/>
</dbReference>
<dbReference type="InterPro" id="IPR029068">
    <property type="entry name" value="Glyas_Bleomycin-R_OHBP_Dase"/>
</dbReference>
<dbReference type="eggNOG" id="ENOG502S6Y6">
    <property type="taxonomic scope" value="Eukaryota"/>
</dbReference>
<dbReference type="HOGENOM" id="CLU_763821_0_0_1"/>
<dbReference type="PANTHER" id="PTHR40280">
    <property type="entry name" value="BLR6907 PROTEIN"/>
    <property type="match status" value="1"/>
</dbReference>
<dbReference type="GeneID" id="17310646"/>
<keyword evidence="3" id="KW-1185">Reference proteome</keyword>
<name>L1JZM5_GUITC</name>
<accession>L1JZM5</accession>
<reference evidence="3" key="2">
    <citation type="submission" date="2012-11" db="EMBL/GenBank/DDBJ databases">
        <authorList>
            <person name="Kuo A."/>
            <person name="Curtis B.A."/>
            <person name="Tanifuji G."/>
            <person name="Burki F."/>
            <person name="Gruber A."/>
            <person name="Irimia M."/>
            <person name="Maruyama S."/>
            <person name="Arias M.C."/>
            <person name="Ball S.G."/>
            <person name="Gile G.H."/>
            <person name="Hirakawa Y."/>
            <person name="Hopkins J.F."/>
            <person name="Rensing S.A."/>
            <person name="Schmutz J."/>
            <person name="Symeonidi A."/>
            <person name="Elias M."/>
            <person name="Eveleigh R.J."/>
            <person name="Herman E.K."/>
            <person name="Klute M.J."/>
            <person name="Nakayama T."/>
            <person name="Obornik M."/>
            <person name="Reyes-Prieto A."/>
            <person name="Armbrust E.V."/>
            <person name="Aves S.J."/>
            <person name="Beiko R.G."/>
            <person name="Coutinho P."/>
            <person name="Dacks J.B."/>
            <person name="Durnford D.G."/>
            <person name="Fast N.M."/>
            <person name="Green B.R."/>
            <person name="Grisdale C."/>
            <person name="Hempe F."/>
            <person name="Henrissat B."/>
            <person name="Hoppner M.P."/>
            <person name="Ishida K.-I."/>
            <person name="Kim E."/>
            <person name="Koreny L."/>
            <person name="Kroth P.G."/>
            <person name="Liu Y."/>
            <person name="Malik S.-B."/>
            <person name="Maier U.G."/>
            <person name="McRose D."/>
            <person name="Mock T."/>
            <person name="Neilson J.A."/>
            <person name="Onodera N.T."/>
            <person name="Poole A.M."/>
            <person name="Pritham E.J."/>
            <person name="Richards T.A."/>
            <person name="Rocap G."/>
            <person name="Roy S.W."/>
            <person name="Sarai C."/>
            <person name="Schaack S."/>
            <person name="Shirato S."/>
            <person name="Slamovits C.H."/>
            <person name="Spencer D.F."/>
            <person name="Suzuki S."/>
            <person name="Worden A.Z."/>
            <person name="Zauner S."/>
            <person name="Barry K."/>
            <person name="Bell C."/>
            <person name="Bharti A.K."/>
            <person name="Crow J.A."/>
            <person name="Grimwood J."/>
            <person name="Kramer R."/>
            <person name="Lindquist E."/>
            <person name="Lucas S."/>
            <person name="Salamov A."/>
            <person name="McFadden G.I."/>
            <person name="Lane C.E."/>
            <person name="Keeling P.J."/>
            <person name="Gray M.W."/>
            <person name="Grigoriev I.V."/>
            <person name="Archibald J.M."/>
        </authorList>
    </citation>
    <scope>NUCLEOTIDE SEQUENCE</scope>
    <source>
        <strain evidence="3">CCMP2712</strain>
    </source>
</reference>
<reference evidence="1 3" key="1">
    <citation type="journal article" date="2012" name="Nature">
        <title>Algal genomes reveal evolutionary mosaicism and the fate of nucleomorphs.</title>
        <authorList>
            <consortium name="DOE Joint Genome Institute"/>
            <person name="Curtis B.A."/>
            <person name="Tanifuji G."/>
            <person name="Burki F."/>
            <person name="Gruber A."/>
            <person name="Irimia M."/>
            <person name="Maruyama S."/>
            <person name="Arias M.C."/>
            <person name="Ball S.G."/>
            <person name="Gile G.H."/>
            <person name="Hirakawa Y."/>
            <person name="Hopkins J.F."/>
            <person name="Kuo A."/>
            <person name="Rensing S.A."/>
            <person name="Schmutz J."/>
            <person name="Symeonidi A."/>
            <person name="Elias M."/>
            <person name="Eveleigh R.J."/>
            <person name="Herman E.K."/>
            <person name="Klute M.J."/>
            <person name="Nakayama T."/>
            <person name="Obornik M."/>
            <person name="Reyes-Prieto A."/>
            <person name="Armbrust E.V."/>
            <person name="Aves S.J."/>
            <person name="Beiko R.G."/>
            <person name="Coutinho P."/>
            <person name="Dacks J.B."/>
            <person name="Durnford D.G."/>
            <person name="Fast N.M."/>
            <person name="Green B.R."/>
            <person name="Grisdale C.J."/>
            <person name="Hempel F."/>
            <person name="Henrissat B."/>
            <person name="Hoppner M.P."/>
            <person name="Ishida K."/>
            <person name="Kim E."/>
            <person name="Koreny L."/>
            <person name="Kroth P.G."/>
            <person name="Liu Y."/>
            <person name="Malik S.B."/>
            <person name="Maier U.G."/>
            <person name="McRose D."/>
            <person name="Mock T."/>
            <person name="Neilson J.A."/>
            <person name="Onodera N.T."/>
            <person name="Poole A.M."/>
            <person name="Pritham E.J."/>
            <person name="Richards T.A."/>
            <person name="Rocap G."/>
            <person name="Roy S.W."/>
            <person name="Sarai C."/>
            <person name="Schaack S."/>
            <person name="Shirato S."/>
            <person name="Slamovits C.H."/>
            <person name="Spencer D.F."/>
            <person name="Suzuki S."/>
            <person name="Worden A.Z."/>
            <person name="Zauner S."/>
            <person name="Barry K."/>
            <person name="Bell C."/>
            <person name="Bharti A.K."/>
            <person name="Crow J.A."/>
            <person name="Grimwood J."/>
            <person name="Kramer R."/>
            <person name="Lindquist E."/>
            <person name="Lucas S."/>
            <person name="Salamov A."/>
            <person name="McFadden G.I."/>
            <person name="Lane C.E."/>
            <person name="Keeling P.J."/>
            <person name="Gray M.W."/>
            <person name="Grigoriev I.V."/>
            <person name="Archibald J.M."/>
        </authorList>
    </citation>
    <scope>NUCLEOTIDE SEQUENCE</scope>
    <source>
        <strain evidence="1 3">CCMP2712</strain>
    </source>
</reference>
<organism evidence="1">
    <name type="scientific">Guillardia theta (strain CCMP2712)</name>
    <name type="common">Cryptophyte</name>
    <dbReference type="NCBI Taxonomy" id="905079"/>
    <lineage>
        <taxon>Eukaryota</taxon>
        <taxon>Cryptophyceae</taxon>
        <taxon>Pyrenomonadales</taxon>
        <taxon>Geminigeraceae</taxon>
        <taxon>Guillardia</taxon>
    </lineage>
</organism>
<gene>
    <name evidence="1" type="ORF">GUITHDRAFT_100301</name>
</gene>
<protein>
    <recommendedName>
        <fullName evidence="4">VOC domain-containing protein</fullName>
    </recommendedName>
</protein>
<dbReference type="PANTHER" id="PTHR40280:SF1">
    <property type="entry name" value="VOC DOMAIN-CONTAINING PROTEIN"/>
    <property type="match status" value="1"/>
</dbReference>
<evidence type="ECO:0000313" key="2">
    <source>
        <dbReference type="EnsemblProtists" id="EKX54051"/>
    </source>
</evidence>
<proteinExistence type="predicted"/>